<dbReference type="PANTHER" id="PTHR24305:SF210">
    <property type="entry name" value="CYTOCHROME P450 MONOOXYGENASE ASQL-RELATED"/>
    <property type="match status" value="1"/>
</dbReference>
<dbReference type="GO" id="GO:0016705">
    <property type="term" value="F:oxidoreductase activity, acting on paired donors, with incorporation or reduction of molecular oxygen"/>
    <property type="evidence" value="ECO:0007669"/>
    <property type="project" value="InterPro"/>
</dbReference>
<comment type="similarity">
    <text evidence="2 7">Belongs to the cytochrome P450 family.</text>
</comment>
<name>A0A0G2GCK8_9PEZI</name>
<evidence type="ECO:0000313" key="10">
    <source>
        <dbReference type="Proteomes" id="UP000034182"/>
    </source>
</evidence>
<keyword evidence="7" id="KW-0560">Oxidoreductase</keyword>
<dbReference type="InterPro" id="IPR001128">
    <property type="entry name" value="Cyt_P450"/>
</dbReference>
<dbReference type="GO" id="GO:0004497">
    <property type="term" value="F:monooxygenase activity"/>
    <property type="evidence" value="ECO:0007669"/>
    <property type="project" value="UniProtKB-KW"/>
</dbReference>
<evidence type="ECO:0000256" key="5">
    <source>
        <dbReference type="ARBA" id="ARBA00023004"/>
    </source>
</evidence>
<dbReference type="Gene3D" id="1.10.630.10">
    <property type="entry name" value="Cytochrome P450"/>
    <property type="match status" value="2"/>
</dbReference>
<dbReference type="PROSITE" id="PS00086">
    <property type="entry name" value="CYTOCHROME_P450"/>
    <property type="match status" value="1"/>
</dbReference>
<dbReference type="PRINTS" id="PR00463">
    <property type="entry name" value="EP450I"/>
</dbReference>
<proteinExistence type="inferred from homology"/>
<keyword evidence="8" id="KW-1133">Transmembrane helix</keyword>
<evidence type="ECO:0000256" key="6">
    <source>
        <dbReference type="PIRSR" id="PIRSR602401-1"/>
    </source>
</evidence>
<keyword evidence="5 6" id="KW-0408">Iron</keyword>
<reference evidence="9 10" key="1">
    <citation type="submission" date="2015-03" db="EMBL/GenBank/DDBJ databases">
        <authorList>
            <person name="Morales-Cruz A."/>
            <person name="Amrine K.C."/>
            <person name="Cantu D."/>
        </authorList>
    </citation>
    <scope>NUCLEOTIDE SEQUENCE [LARGE SCALE GENOMIC DNA]</scope>
    <source>
        <strain evidence="9">DS831</strain>
    </source>
</reference>
<evidence type="ECO:0000256" key="2">
    <source>
        <dbReference type="ARBA" id="ARBA00010617"/>
    </source>
</evidence>
<keyword evidence="8" id="KW-0812">Transmembrane</keyword>
<feature type="transmembrane region" description="Helical" evidence="8">
    <location>
        <begin position="20"/>
        <end position="44"/>
    </location>
</feature>
<keyword evidence="7" id="KW-0503">Monooxygenase</keyword>
<comment type="caution">
    <text evidence="9">The sequence shown here is derived from an EMBL/GenBank/DDBJ whole genome shotgun (WGS) entry which is preliminary data.</text>
</comment>
<dbReference type="GO" id="GO:0020037">
    <property type="term" value="F:heme binding"/>
    <property type="evidence" value="ECO:0007669"/>
    <property type="project" value="InterPro"/>
</dbReference>
<dbReference type="InterPro" id="IPR036396">
    <property type="entry name" value="Cyt_P450_sf"/>
</dbReference>
<keyword evidence="4 6" id="KW-0479">Metal-binding</keyword>
<dbReference type="SUPFAM" id="SSF48264">
    <property type="entry name" value="Cytochrome P450"/>
    <property type="match status" value="1"/>
</dbReference>
<keyword evidence="8" id="KW-0472">Membrane</keyword>
<evidence type="ECO:0000256" key="7">
    <source>
        <dbReference type="RuleBase" id="RU000461"/>
    </source>
</evidence>
<dbReference type="AlphaFoldDB" id="A0A0G2GCK8"/>
<evidence type="ECO:0000256" key="1">
    <source>
        <dbReference type="ARBA" id="ARBA00001971"/>
    </source>
</evidence>
<dbReference type="PANTHER" id="PTHR24305">
    <property type="entry name" value="CYTOCHROME P450"/>
    <property type="match status" value="1"/>
</dbReference>
<protein>
    <submittedName>
        <fullName evidence="9">Putative cytochrome p450</fullName>
    </submittedName>
</protein>
<evidence type="ECO:0000313" key="9">
    <source>
        <dbReference type="EMBL" id="KKY14815.1"/>
    </source>
</evidence>
<gene>
    <name evidence="9" type="ORF">UCDDS831_g07993</name>
</gene>
<dbReference type="Pfam" id="PF00067">
    <property type="entry name" value="p450"/>
    <property type="match status" value="2"/>
</dbReference>
<reference evidence="9 10" key="2">
    <citation type="submission" date="2015-05" db="EMBL/GenBank/DDBJ databases">
        <title>Distinctive expansion of gene families associated with plant cell wall degradation and secondary metabolism in the genomes of grapevine trunk pathogens.</title>
        <authorList>
            <person name="Lawrence D.P."/>
            <person name="Travadon R."/>
            <person name="Rolshausen P.E."/>
            <person name="Baumgartner K."/>
        </authorList>
    </citation>
    <scope>NUCLEOTIDE SEQUENCE [LARGE SCALE GENOMIC DNA]</scope>
    <source>
        <strain evidence="9">DS831</strain>
    </source>
</reference>
<feature type="binding site" description="axial binding residue" evidence="6">
    <location>
        <position position="373"/>
    </location>
    <ligand>
        <name>heme</name>
        <dbReference type="ChEBI" id="CHEBI:30413"/>
    </ligand>
    <ligandPart>
        <name>Fe</name>
        <dbReference type="ChEBI" id="CHEBI:18248"/>
    </ligandPart>
</feature>
<keyword evidence="3 6" id="KW-0349">Heme</keyword>
<sequence length="427" mass="48894">MDSVEGPRGWFSSLSRNDVLLALATSMIAFFILHAIGTVVYNVYFHPLSRYPGPLAAACTNLTYWSANITGDLLPWIQSVHQQYGEVVRLGPNLLSYTNPDAWKDIYGHRIGTKTKSNTKDVLHYPPDLNGRYSINALGSDDEHGRVRRIFSHAFSDRALKEQEPLIASFADHLVAHLRKNATAAAAAPAPAPAPAPLDLFKLLTCTTMDIMSDLSFGQPLGLLDTAEFTPWVAAIFSWIKLFDLSRITLEYPILGHLARWLTPQALLDDQELHNRSVRDRVDLRLQRADADDDEQKQHPDMWHYVLKQPEGRRLDREDMYTRVAVAQYTAYRSPLYFKDPEKFIPERWLPGTGYDDDRRDVVQAFSYGPRNCIGKNLAYHEMRVILAKMLWNFDFEVCPESEGWINQKSYTLWQKNPLWVKARSIR</sequence>
<dbReference type="InterPro" id="IPR017972">
    <property type="entry name" value="Cyt_P450_CS"/>
</dbReference>
<evidence type="ECO:0000256" key="3">
    <source>
        <dbReference type="ARBA" id="ARBA00022617"/>
    </source>
</evidence>
<evidence type="ECO:0000256" key="8">
    <source>
        <dbReference type="SAM" id="Phobius"/>
    </source>
</evidence>
<dbReference type="EMBL" id="LAQI01000215">
    <property type="protein sequence ID" value="KKY14815.1"/>
    <property type="molecule type" value="Genomic_DNA"/>
</dbReference>
<dbReference type="Proteomes" id="UP000034182">
    <property type="component" value="Unassembled WGS sequence"/>
</dbReference>
<dbReference type="InterPro" id="IPR002401">
    <property type="entry name" value="Cyt_P450_E_grp-I"/>
</dbReference>
<dbReference type="InterPro" id="IPR050121">
    <property type="entry name" value="Cytochrome_P450_monoxygenase"/>
</dbReference>
<comment type="cofactor">
    <cofactor evidence="1 6">
        <name>heme</name>
        <dbReference type="ChEBI" id="CHEBI:30413"/>
    </cofactor>
</comment>
<accession>A0A0G2GCK8</accession>
<evidence type="ECO:0000256" key="4">
    <source>
        <dbReference type="ARBA" id="ARBA00022723"/>
    </source>
</evidence>
<organism evidence="9 10">
    <name type="scientific">Diplodia seriata</name>
    <dbReference type="NCBI Taxonomy" id="420778"/>
    <lineage>
        <taxon>Eukaryota</taxon>
        <taxon>Fungi</taxon>
        <taxon>Dikarya</taxon>
        <taxon>Ascomycota</taxon>
        <taxon>Pezizomycotina</taxon>
        <taxon>Dothideomycetes</taxon>
        <taxon>Dothideomycetes incertae sedis</taxon>
        <taxon>Botryosphaeriales</taxon>
        <taxon>Botryosphaeriaceae</taxon>
        <taxon>Diplodia</taxon>
    </lineage>
</organism>
<dbReference type="GO" id="GO:0005506">
    <property type="term" value="F:iron ion binding"/>
    <property type="evidence" value="ECO:0007669"/>
    <property type="project" value="InterPro"/>
</dbReference>